<name>A0A3P9I6D9_ORYLA</name>
<feature type="disulfide bond" evidence="9">
    <location>
        <begin position="96"/>
        <end position="106"/>
    </location>
</feature>
<feature type="region of interest" description="Disordered" evidence="10">
    <location>
        <begin position="1189"/>
        <end position="1262"/>
    </location>
</feature>
<evidence type="ECO:0000256" key="2">
    <source>
        <dbReference type="ARBA" id="ARBA00022692"/>
    </source>
</evidence>
<dbReference type="PANTHER" id="PTHR48071">
    <property type="entry name" value="SRCR DOMAIN-CONTAINING PROTEIN"/>
    <property type="match status" value="1"/>
</dbReference>
<reference evidence="14" key="4">
    <citation type="submission" date="2025-09" db="UniProtKB">
        <authorList>
            <consortium name="Ensembl"/>
        </authorList>
    </citation>
    <scope>IDENTIFICATION</scope>
    <source>
        <strain evidence="14">HSOK</strain>
    </source>
</reference>
<feature type="region of interest" description="Disordered" evidence="10">
    <location>
        <begin position="1130"/>
        <end position="1152"/>
    </location>
</feature>
<evidence type="ECO:0000256" key="3">
    <source>
        <dbReference type="ARBA" id="ARBA00022729"/>
    </source>
</evidence>
<evidence type="ECO:0000256" key="5">
    <source>
        <dbReference type="ARBA" id="ARBA00022989"/>
    </source>
</evidence>
<dbReference type="Ensembl" id="ENSORLT00015033965.1">
    <property type="protein sequence ID" value="ENSORLP00015015617.1"/>
    <property type="gene ID" value="ENSORLG00015016554.1"/>
</dbReference>
<keyword evidence="2 11" id="KW-0812">Transmembrane</keyword>
<feature type="domain" description="SRCR" evidence="13">
    <location>
        <begin position="706"/>
        <end position="821"/>
    </location>
</feature>
<dbReference type="InterPro" id="IPR001190">
    <property type="entry name" value="SRCR"/>
</dbReference>
<keyword evidence="4" id="KW-0677">Repeat</keyword>
<comment type="caution">
    <text evidence="9">Lacks conserved residue(s) required for the propagation of feature annotation.</text>
</comment>
<dbReference type="PROSITE" id="PS50287">
    <property type="entry name" value="SRCR_2"/>
    <property type="match status" value="9"/>
</dbReference>
<evidence type="ECO:0000256" key="1">
    <source>
        <dbReference type="ARBA" id="ARBA00004167"/>
    </source>
</evidence>
<feature type="disulfide bond" evidence="9">
    <location>
        <begin position="373"/>
        <end position="383"/>
    </location>
</feature>
<evidence type="ECO:0000313" key="14">
    <source>
        <dbReference type="Ensembl" id="ENSORLP00015015617.1"/>
    </source>
</evidence>
<protein>
    <recommendedName>
        <fullName evidence="13">SRCR domain-containing protein</fullName>
    </recommendedName>
</protein>
<feature type="compositionally biased region" description="Acidic residues" evidence="10">
    <location>
        <begin position="1207"/>
        <end position="1216"/>
    </location>
</feature>
<keyword evidence="3 12" id="KW-0732">Signal</keyword>
<feature type="domain" description="SRCR" evidence="13">
    <location>
        <begin position="27"/>
        <end position="141"/>
    </location>
</feature>
<feature type="transmembrane region" description="Helical" evidence="11">
    <location>
        <begin position="1094"/>
        <end position="1119"/>
    </location>
</feature>
<dbReference type="GO" id="GO:0016020">
    <property type="term" value="C:membrane"/>
    <property type="evidence" value="ECO:0007669"/>
    <property type="project" value="UniProtKB-SubCell"/>
</dbReference>
<feature type="domain" description="SRCR" evidence="13">
    <location>
        <begin position="407"/>
        <end position="502"/>
    </location>
</feature>
<dbReference type="Pfam" id="PF00530">
    <property type="entry name" value="SRCR"/>
    <property type="match status" value="4"/>
</dbReference>
<keyword evidence="7 9" id="KW-1015">Disulfide bond</keyword>
<feature type="disulfide bond" evidence="9">
    <location>
        <begin position="474"/>
        <end position="484"/>
    </location>
</feature>
<evidence type="ECO:0000313" key="15">
    <source>
        <dbReference type="Proteomes" id="UP000265200"/>
    </source>
</evidence>
<evidence type="ECO:0000256" key="7">
    <source>
        <dbReference type="ARBA" id="ARBA00023157"/>
    </source>
</evidence>
<reference key="1">
    <citation type="journal article" date="2007" name="Nature">
        <title>The medaka draft genome and insights into vertebrate genome evolution.</title>
        <authorList>
            <person name="Kasahara M."/>
            <person name="Naruse K."/>
            <person name="Sasaki S."/>
            <person name="Nakatani Y."/>
            <person name="Qu W."/>
            <person name="Ahsan B."/>
            <person name="Yamada T."/>
            <person name="Nagayasu Y."/>
            <person name="Doi K."/>
            <person name="Kasai Y."/>
            <person name="Jindo T."/>
            <person name="Kobayashi D."/>
            <person name="Shimada A."/>
            <person name="Toyoda A."/>
            <person name="Kuroki Y."/>
            <person name="Fujiyama A."/>
            <person name="Sasaki T."/>
            <person name="Shimizu A."/>
            <person name="Asakawa S."/>
            <person name="Shimizu N."/>
            <person name="Hashimoto S."/>
            <person name="Yang J."/>
            <person name="Lee Y."/>
            <person name="Matsushima K."/>
            <person name="Sugano S."/>
            <person name="Sakaizumi M."/>
            <person name="Narita T."/>
            <person name="Ohishi K."/>
            <person name="Haga S."/>
            <person name="Ohta F."/>
            <person name="Nomoto H."/>
            <person name="Nogata K."/>
            <person name="Morishita T."/>
            <person name="Endo T."/>
            <person name="Shin-I T."/>
            <person name="Takeda H."/>
            <person name="Morishita S."/>
            <person name="Kohara Y."/>
        </authorList>
    </citation>
    <scope>NUCLEOTIDE SEQUENCE [LARGE SCALE GENOMIC DNA]</scope>
    <source>
        <strain>Hd-rR</strain>
    </source>
</reference>
<dbReference type="Gene3D" id="3.10.250.10">
    <property type="entry name" value="SRCR-like domain"/>
    <property type="match status" value="9"/>
</dbReference>
<feature type="compositionally biased region" description="Acidic residues" evidence="10">
    <location>
        <begin position="1250"/>
        <end position="1262"/>
    </location>
</feature>
<evidence type="ECO:0000256" key="9">
    <source>
        <dbReference type="PROSITE-ProRule" id="PRU00196"/>
    </source>
</evidence>
<feature type="domain" description="SRCR" evidence="13">
    <location>
        <begin position="609"/>
        <end position="701"/>
    </location>
</feature>
<feature type="compositionally biased region" description="Acidic residues" evidence="10">
    <location>
        <begin position="1140"/>
        <end position="1150"/>
    </location>
</feature>
<organism evidence="14 15">
    <name type="scientific">Oryzias latipes</name>
    <name type="common">Japanese rice fish</name>
    <name type="synonym">Japanese killifish</name>
    <dbReference type="NCBI Taxonomy" id="8090"/>
    <lineage>
        <taxon>Eukaryota</taxon>
        <taxon>Metazoa</taxon>
        <taxon>Chordata</taxon>
        <taxon>Craniata</taxon>
        <taxon>Vertebrata</taxon>
        <taxon>Euteleostomi</taxon>
        <taxon>Actinopterygii</taxon>
        <taxon>Neopterygii</taxon>
        <taxon>Teleostei</taxon>
        <taxon>Neoteleostei</taxon>
        <taxon>Acanthomorphata</taxon>
        <taxon>Ovalentaria</taxon>
        <taxon>Atherinomorphae</taxon>
        <taxon>Beloniformes</taxon>
        <taxon>Adrianichthyidae</taxon>
        <taxon>Oryziinae</taxon>
        <taxon>Oryzias</taxon>
    </lineage>
</organism>
<feature type="chain" id="PRO_5018233738" description="SRCR domain-containing protein" evidence="12">
    <location>
        <begin position="17"/>
        <end position="1262"/>
    </location>
</feature>
<dbReference type="PRINTS" id="PR00258">
    <property type="entry name" value="SPERACTRCPTR"/>
</dbReference>
<dbReference type="SMART" id="SM00202">
    <property type="entry name" value="SR"/>
    <property type="match status" value="4"/>
</dbReference>
<feature type="domain" description="SRCR" evidence="13">
    <location>
        <begin position="986"/>
        <end position="1033"/>
    </location>
</feature>
<evidence type="ECO:0000256" key="12">
    <source>
        <dbReference type="SAM" id="SignalP"/>
    </source>
</evidence>
<evidence type="ECO:0000256" key="10">
    <source>
        <dbReference type="SAM" id="MobiDB-lite"/>
    </source>
</evidence>
<keyword evidence="6 11" id="KW-0472">Membrane</keyword>
<evidence type="ECO:0000256" key="8">
    <source>
        <dbReference type="ARBA" id="ARBA00023180"/>
    </source>
</evidence>
<evidence type="ECO:0000259" key="13">
    <source>
        <dbReference type="PROSITE" id="PS50287"/>
    </source>
</evidence>
<dbReference type="FunFam" id="3.10.250.10:FF:000016">
    <property type="entry name" value="Scavenger receptor cysteine-rich protein type 12"/>
    <property type="match status" value="1"/>
</dbReference>
<feature type="domain" description="SRCR" evidence="13">
    <location>
        <begin position="305"/>
        <end position="402"/>
    </location>
</feature>
<feature type="signal peptide" evidence="12">
    <location>
        <begin position="1"/>
        <end position="16"/>
    </location>
</feature>
<comment type="subcellular location">
    <subcellularLocation>
        <location evidence="1">Membrane</location>
        <topology evidence="1">Single-pass membrane protein</topology>
    </subcellularLocation>
</comment>
<evidence type="ECO:0000256" key="4">
    <source>
        <dbReference type="ARBA" id="ARBA00022737"/>
    </source>
</evidence>
<feature type="disulfide bond" evidence="9">
    <location>
        <begin position="576"/>
        <end position="586"/>
    </location>
</feature>
<evidence type="ECO:0000256" key="11">
    <source>
        <dbReference type="SAM" id="Phobius"/>
    </source>
</evidence>
<keyword evidence="5 11" id="KW-1133">Transmembrane helix</keyword>
<proteinExistence type="predicted"/>
<keyword evidence="8" id="KW-0325">Glycoprotein</keyword>
<reference evidence="14 15" key="2">
    <citation type="submission" date="2017-04" db="EMBL/GenBank/DDBJ databases">
        <title>CpG methylation of centromeres and impact of large insertions on vertebrate speciation.</title>
        <authorList>
            <person name="Ichikawa K."/>
            <person name="Yoshimura J."/>
            <person name="Morishita S."/>
        </authorList>
    </citation>
    <scope>NUCLEOTIDE SEQUENCE</scope>
    <source>
        <strain evidence="14 15">HSOK</strain>
    </source>
</reference>
<accession>A0A3P9I6D9</accession>
<feature type="disulfide bond" evidence="9">
    <location>
        <begin position="959"/>
        <end position="969"/>
    </location>
</feature>
<dbReference type="PANTHER" id="PTHR48071:SF25">
    <property type="entry name" value="SCAVENGER RECEPTOR CYSTEINE-RICH TYPE 1 PROTEIN M160-LIKE ISOFORM X1"/>
    <property type="match status" value="1"/>
</dbReference>
<sequence>MKMWFLLLLIYSSTHMVPVRTQAKGKVILRGGENPCEGHVEIYYNNTAGHVGDKHWDDNTEKVVCRTTQCGVPVPDATKNVQRLENRTVWLNELQCSGNEDSLWDCPGYPAPGVSVYQKPTVKMIKCSEQVEINLVPSLCQGAAHFYKVNSGRTLSGYFCKDNWGDKDRKMAEQLCKSLGCGGVKEIPKLDEMMKEDFRESEKMAVDCADIDPVSNLWQCVRKNLKCRDPVVVTCEGHETLRLKGDGTNACSGQLLAKENGEWKPVKENRSIAKHVCKMVRCGAIGNHTYVDHNLHLTCTDTVKVVLLDNNRESKCFGLVHVSVNGVNKPVCAKKWTQQNSETVCKELNCGKSMSWSFYKDGLGSGIMDSVRCTSQDSSLWHCKAKHGTNLFCPEVPNVICSGSVKFSLADGPGKCAGRLEVLHGGERKRVAQSKWNEKYSDNICQRLNCGKTTGENHPERFFQGSGNFVSIACDRNQPDISECVKSEQNTRNEEAVGITCENHEVVFLKGSESCSGAVGIRQNNNTFWLSGSNETWNSEAAGTLCQQMHCGRLTKFSSSSSAGDISDMTFRAYRCSGKQRSLFDCDKVELPDHNDTIAQVECSGKINVSLSEGCWGKVRIFAEGKSEGVCADSWTEEMSKTLCQETSCGETILKVRKPPPRAVVTFKSLHTVGNNSSLRESTFVKTENIERCIPAYVVCEGSAELRFPASKDECRGTVEMVYEGDSLSVSRKVLTEHSNAICRKLRCGHAQHVAAYFGSQDVVEIITELKCSGDDSKATLETCSITAGKSSDLGFLQCSDWREMVLEEDGCKGEVAVYSQAGRMLVSSEGWTETEGNQLCTDLQCGPLKTKREVSGDDSFWNKTFKCPNDGKAESIWDCETETPPSLQRKKLFIECQDRSKVSLSGYCSGQVRINSSPVCNKNWDIDYSNRVCQELNCGNAFDHSDLPGAKSRLYVSCDQHHHVLGQCHRDEGICQSSVSVSCYKNITFQTTEKCGGQVQVNYGRNWKNVCVDKDTLKNSKLLNSLCKEMNCEYNTNARLEKINEGIYLECPTDYKDIKYCVKAQPCGGQTHGLIIECAGFENTEPVMEKSDITVPLIVGIGTSLLVLILIPVFVRFWMVRRARKKALTKMLPDREADQDSESYDEIGQPEEKALKGESIFAEAAVIKEGDVQSFSSLEYDDVDKAPEAQPLTSQGSKGNQNVADQSDDGEMYEVDDLHPTEDIPANMQTTVEVHNEPKVTAENSTGPPEDEDYLVPDQDG</sequence>
<reference evidence="14" key="3">
    <citation type="submission" date="2025-08" db="UniProtKB">
        <authorList>
            <consortium name="Ensembl"/>
        </authorList>
    </citation>
    <scope>IDENTIFICATION</scope>
    <source>
        <strain evidence="14">HSOK</strain>
    </source>
</reference>
<dbReference type="Proteomes" id="UP000265200">
    <property type="component" value="Chromosome 7"/>
</dbReference>
<dbReference type="SUPFAM" id="SSF56487">
    <property type="entry name" value="SRCR-like"/>
    <property type="match status" value="8"/>
</dbReference>
<feature type="domain" description="SRCR" evidence="13">
    <location>
        <begin position="886"/>
        <end position="985"/>
    </location>
</feature>
<feature type="compositionally biased region" description="Polar residues" evidence="10">
    <location>
        <begin position="1192"/>
        <end position="1206"/>
    </location>
</feature>
<feature type="domain" description="SRCR" evidence="13">
    <location>
        <begin position="506"/>
        <end position="604"/>
    </location>
</feature>
<evidence type="ECO:0000256" key="6">
    <source>
        <dbReference type="ARBA" id="ARBA00023136"/>
    </source>
</evidence>
<dbReference type="AlphaFoldDB" id="A0A3P9I6D9"/>
<dbReference type="InterPro" id="IPR036772">
    <property type="entry name" value="SRCR-like_dom_sf"/>
</dbReference>
<feature type="domain" description="SRCR" evidence="13">
    <location>
        <begin position="133"/>
        <end position="236"/>
    </location>
</feature>